<feature type="region of interest" description="Disordered" evidence="13">
    <location>
        <begin position="1120"/>
        <end position="1144"/>
    </location>
</feature>
<feature type="region of interest" description="Disordered" evidence="13">
    <location>
        <begin position="865"/>
        <end position="890"/>
    </location>
</feature>
<dbReference type="CDD" id="cd00063">
    <property type="entry name" value="FN3"/>
    <property type="match status" value="5"/>
</dbReference>
<evidence type="ECO:0000256" key="13">
    <source>
        <dbReference type="SAM" id="MobiDB-lite"/>
    </source>
</evidence>
<proteinExistence type="inferred from homology"/>
<dbReference type="AlphaFoldDB" id="A0A3P9AJE4"/>
<feature type="domain" description="Ig-like" evidence="15">
    <location>
        <begin position="501"/>
        <end position="593"/>
    </location>
</feature>
<dbReference type="GO" id="GO:0007420">
    <property type="term" value="P:brain development"/>
    <property type="evidence" value="ECO:0007669"/>
    <property type="project" value="TreeGrafter"/>
</dbReference>
<feature type="domain" description="Ig-like" evidence="15">
    <location>
        <begin position="227"/>
        <end position="315"/>
    </location>
</feature>
<dbReference type="GO" id="GO:0030424">
    <property type="term" value="C:axon"/>
    <property type="evidence" value="ECO:0007669"/>
    <property type="project" value="TreeGrafter"/>
</dbReference>
<keyword evidence="12" id="KW-0393">Immunoglobulin domain</keyword>
<keyword evidence="9 14" id="KW-0472">Membrane</keyword>
<dbReference type="Pfam" id="PF13927">
    <property type="entry name" value="Ig_3"/>
    <property type="match status" value="3"/>
</dbReference>
<evidence type="ECO:0000256" key="14">
    <source>
        <dbReference type="SAM" id="Phobius"/>
    </source>
</evidence>
<feature type="domain" description="Ig-like" evidence="15">
    <location>
        <begin position="33"/>
        <end position="118"/>
    </location>
</feature>
<dbReference type="Pfam" id="PF13882">
    <property type="entry name" value="Bravo_FIGEY"/>
    <property type="match status" value="1"/>
</dbReference>
<reference evidence="17" key="2">
    <citation type="submission" date="2020-02" db="EMBL/GenBank/DDBJ databases">
        <title>Esox lucius (northern pike) genome, fEsoLuc1, primary haplotype.</title>
        <authorList>
            <person name="Myers G."/>
            <person name="Karagic N."/>
            <person name="Meyer A."/>
            <person name="Pippel M."/>
            <person name="Reichard M."/>
            <person name="Winkler S."/>
            <person name="Tracey A."/>
            <person name="Sims Y."/>
            <person name="Howe K."/>
            <person name="Rhie A."/>
            <person name="Formenti G."/>
            <person name="Durbin R."/>
            <person name="Fedrigo O."/>
            <person name="Jarvis E.D."/>
        </authorList>
    </citation>
    <scope>NUCLEOTIDE SEQUENCE [LARGE SCALE GENOMIC DNA]</scope>
</reference>
<keyword evidence="7" id="KW-0130">Cell adhesion</keyword>
<evidence type="ECO:0000256" key="2">
    <source>
        <dbReference type="ARBA" id="ARBA00008588"/>
    </source>
</evidence>
<reference evidence="17" key="4">
    <citation type="submission" date="2025-09" db="UniProtKB">
        <authorList>
            <consortium name="Ensembl"/>
        </authorList>
    </citation>
    <scope>IDENTIFICATION</scope>
</reference>
<dbReference type="PANTHER" id="PTHR44170">
    <property type="entry name" value="PROTEIN SIDEKICK"/>
    <property type="match status" value="1"/>
</dbReference>
<keyword evidence="11" id="KW-0325">Glycoprotein</keyword>
<feature type="domain" description="Ig-like" evidence="15">
    <location>
        <begin position="320"/>
        <end position="395"/>
    </location>
</feature>
<dbReference type="SMART" id="SM00060">
    <property type="entry name" value="FN3"/>
    <property type="match status" value="4"/>
</dbReference>
<accession>A0A3P9AJE4</accession>
<dbReference type="SMART" id="SM00409">
    <property type="entry name" value="IG"/>
    <property type="match status" value="6"/>
</dbReference>
<feature type="domain" description="Ig-like" evidence="15">
    <location>
        <begin position="122"/>
        <end position="206"/>
    </location>
</feature>
<protein>
    <recommendedName>
        <fullName evidence="19">Neural adhesion molecule L1.1</fullName>
    </recommendedName>
</protein>
<feature type="region of interest" description="Disordered" evidence="13">
    <location>
        <begin position="679"/>
        <end position="708"/>
    </location>
</feature>
<comment type="subcellular location">
    <subcellularLocation>
        <location evidence="1">Cell membrane</location>
        <topology evidence="1">Single-pass type I membrane protein</topology>
    </subcellularLocation>
</comment>
<dbReference type="Gene3D" id="2.60.40.10">
    <property type="entry name" value="Immunoglobulins"/>
    <property type="match status" value="11"/>
</dbReference>
<dbReference type="Proteomes" id="UP000265140">
    <property type="component" value="Chromosome 12"/>
</dbReference>
<evidence type="ECO:0000256" key="12">
    <source>
        <dbReference type="ARBA" id="ARBA00023319"/>
    </source>
</evidence>
<feature type="domain" description="Ig-like" evidence="15">
    <location>
        <begin position="412"/>
        <end position="493"/>
    </location>
</feature>
<organism evidence="17 18">
    <name type="scientific">Esox lucius</name>
    <name type="common">Northern pike</name>
    <dbReference type="NCBI Taxonomy" id="8010"/>
    <lineage>
        <taxon>Eukaryota</taxon>
        <taxon>Metazoa</taxon>
        <taxon>Chordata</taxon>
        <taxon>Craniata</taxon>
        <taxon>Vertebrata</taxon>
        <taxon>Euteleostomi</taxon>
        <taxon>Actinopterygii</taxon>
        <taxon>Neopterygii</taxon>
        <taxon>Teleostei</taxon>
        <taxon>Protacanthopterygii</taxon>
        <taxon>Esociformes</taxon>
        <taxon>Esocidae</taxon>
        <taxon>Esox</taxon>
    </lineage>
</organism>
<comment type="similarity">
    <text evidence="2">Belongs to the immunoglobulin superfamily. L1/neurofascin/NgCAM family.</text>
</comment>
<reference evidence="17" key="3">
    <citation type="submission" date="2025-08" db="UniProtKB">
        <authorList>
            <consortium name="Ensembl"/>
        </authorList>
    </citation>
    <scope>IDENTIFICATION</scope>
</reference>
<dbReference type="GeneTree" id="ENSGT00940000157506"/>
<evidence type="ECO:0000256" key="3">
    <source>
        <dbReference type="ARBA" id="ARBA00022475"/>
    </source>
</evidence>
<dbReference type="FunFam" id="2.60.40.10:FF:000078">
    <property type="entry name" value="Neuronal cell adhesion molecule"/>
    <property type="match status" value="1"/>
</dbReference>
<dbReference type="GO" id="GO:0007411">
    <property type="term" value="P:axon guidance"/>
    <property type="evidence" value="ECO:0007669"/>
    <property type="project" value="TreeGrafter"/>
</dbReference>
<dbReference type="SMART" id="SM00408">
    <property type="entry name" value="IGc2"/>
    <property type="match status" value="5"/>
</dbReference>
<dbReference type="InterPro" id="IPR013098">
    <property type="entry name" value="Ig_I-set"/>
</dbReference>
<dbReference type="Bgee" id="ENSELUG00000021621">
    <property type="expression patterns" value="Expressed in brain and 10 other cell types or tissues"/>
</dbReference>
<dbReference type="GO" id="GO:0005886">
    <property type="term" value="C:plasma membrane"/>
    <property type="evidence" value="ECO:0007669"/>
    <property type="project" value="UniProtKB-SubCell"/>
</dbReference>
<dbReference type="GO" id="GO:0098632">
    <property type="term" value="F:cell-cell adhesion mediator activity"/>
    <property type="evidence" value="ECO:0007669"/>
    <property type="project" value="TreeGrafter"/>
</dbReference>
<evidence type="ECO:0000256" key="7">
    <source>
        <dbReference type="ARBA" id="ARBA00022889"/>
    </source>
</evidence>
<keyword evidence="8 14" id="KW-1133">Transmembrane helix</keyword>
<evidence type="ECO:0000256" key="1">
    <source>
        <dbReference type="ARBA" id="ARBA00004251"/>
    </source>
</evidence>
<sequence length="1209" mass="134686">MQHPNFFGNRVVYILCSVFLSVILLLSVSVSPPVLTELPKSLTAFSLDDVTLPCEATGTPTPSFRWTRDGLELKTKYEGSGTFTPHDDKPLSSYQGNYRCYANNDLGTAMTHTIRLITELTPTLPKQKRIRLKVDEGAHVVLHCNPPQSSTPPEIHWMDRKLNHIMQSERVIRGLDGNLYFANVLKGDSRDDYTCNAHYSEARTILPKEPISLTVISSNDEVRGRKPQLMQPQGQHSSHLALRGHHLVLECIPRGLPTPLVKWRHKDVALAESGAEEKHHGRWLEFKSITQKADGEYECVSSNTHGSIKHSYTVTVEAEPYWVKEPQSLLYAPGETVRLDCQAEGVPTPTVTWSMNGEPIKDLDSDFRRNVSRGVLILTDVTFTDTAVYQCEATNRHGTILINTFIYVIELPAQILSSDGVVYRITEGGVVRMHCDAFGSPLTPPLVSCGEAWLLRNSRVSQLTNGTIELFNASREDVGIYTCSITQSNISITAHLEVLNRTVMLIGPQDVKVKRGGDSWLDCYVSHDLQINHLKITWKKDNLNIVESSPDDKYTIFKNGTLRVTDIHSGDGGRYSCEVITELDRVSASGSITVVARPDPPTSVSLSDLTDQRHQLRWTPGHTHNSPTTEFVVEMWEKKNSSETVKWEEFRRVNGDIHHLELSLLPDLTYQFRVSGVNDLGKSNPSEPSESYRHPPAVPDRNPEDVRSVSNETGKLLITWKEMDDRYFYGSGFLYKVSWRQAHGREPHWHHAFVRKPPHSVNGVGTFSSYDIKVQAVNSLGEGPHPITKTGHSGEDSTYTHTHTHRHTHTRTLLYREGGVERGTEREEDRRVLVVNGSMTEVELTGLTLYSVYELSITVFNSMGEGPHSPKHSFSTPEGAPGPPASLDFESPSETELILRWTPPTQPNGQILEYILQYQQSKHTDPNPTLTHPILVAGLEPHSSYVFYLSGRTAAGRGPAIKREGATLLDGVPPSDISTVPGETSVNLSWVPEKRHRNHGFHIRYLPKTGGSRWEESEQVNSTQGFYSLTGLQAGTEYHLLITHNNKTKWETRILTTGPDRTDLVGDFATQGWFIGLISAVVLLMLLLLILCFIKRSRGGKYAVKDKEVGQADSDVRPIKDETFGEYSDGEEKRSGSQPSLCVESKLGSDDSLAEYGDSVDIQFNEDGSFIGQYSGRGPVPTGNEISSAPILNGVCHSGLGSIQFQVMS</sequence>
<keyword evidence="5" id="KW-0732">Signal</keyword>
<keyword evidence="18" id="KW-1185">Reference proteome</keyword>
<evidence type="ECO:0000256" key="8">
    <source>
        <dbReference type="ARBA" id="ARBA00022989"/>
    </source>
</evidence>
<dbReference type="PANTHER" id="PTHR44170:SF36">
    <property type="entry name" value="L1 CELL ADHESION MOLECULE"/>
    <property type="match status" value="1"/>
</dbReference>
<evidence type="ECO:0000256" key="11">
    <source>
        <dbReference type="ARBA" id="ARBA00023180"/>
    </source>
</evidence>
<feature type="domain" description="Fibronectin type-III" evidence="16">
    <location>
        <begin position="699"/>
        <end position="796"/>
    </location>
</feature>
<feature type="transmembrane region" description="Helical" evidence="14">
    <location>
        <begin position="1073"/>
        <end position="1094"/>
    </location>
</feature>
<evidence type="ECO:0000256" key="6">
    <source>
        <dbReference type="ARBA" id="ARBA00022737"/>
    </source>
</evidence>
<feature type="domain" description="Fibronectin type-III" evidence="16">
    <location>
        <begin position="973"/>
        <end position="1060"/>
    </location>
</feature>
<dbReference type="InterPro" id="IPR003599">
    <property type="entry name" value="Ig_sub"/>
</dbReference>
<keyword evidence="3" id="KW-1003">Cell membrane</keyword>
<dbReference type="SUPFAM" id="SSF49265">
    <property type="entry name" value="Fibronectin type III"/>
    <property type="match status" value="3"/>
</dbReference>
<dbReference type="InterPro" id="IPR013783">
    <property type="entry name" value="Ig-like_fold"/>
</dbReference>
<dbReference type="SUPFAM" id="SSF48726">
    <property type="entry name" value="Immunoglobulin"/>
    <property type="match status" value="5"/>
</dbReference>
<dbReference type="PROSITE" id="PS50853">
    <property type="entry name" value="FN3"/>
    <property type="match status" value="4"/>
</dbReference>
<dbReference type="InterPro" id="IPR007110">
    <property type="entry name" value="Ig-like_dom"/>
</dbReference>
<dbReference type="FunFam" id="2.60.40.10:FF:000600">
    <property type="entry name" value="Contactin 2"/>
    <property type="match status" value="1"/>
</dbReference>
<evidence type="ECO:0008006" key="19">
    <source>
        <dbReference type="Google" id="ProtNLM"/>
    </source>
</evidence>
<dbReference type="InterPro" id="IPR003598">
    <property type="entry name" value="Ig_sub2"/>
</dbReference>
<keyword evidence="10" id="KW-1015">Disulfide bond</keyword>
<evidence type="ECO:0000256" key="4">
    <source>
        <dbReference type="ARBA" id="ARBA00022692"/>
    </source>
</evidence>
<dbReference type="Pfam" id="PF07679">
    <property type="entry name" value="I-set"/>
    <property type="match status" value="1"/>
</dbReference>
<feature type="transmembrane region" description="Helical" evidence="14">
    <location>
        <begin position="12"/>
        <end position="30"/>
    </location>
</feature>
<evidence type="ECO:0000259" key="16">
    <source>
        <dbReference type="PROSITE" id="PS50853"/>
    </source>
</evidence>
<feature type="domain" description="Fibronectin type-III" evidence="16">
    <location>
        <begin position="883"/>
        <end position="971"/>
    </location>
</feature>
<keyword evidence="4 14" id="KW-0812">Transmembrane</keyword>
<evidence type="ECO:0000313" key="18">
    <source>
        <dbReference type="Proteomes" id="UP000265140"/>
    </source>
</evidence>
<evidence type="ECO:0000256" key="5">
    <source>
        <dbReference type="ARBA" id="ARBA00022729"/>
    </source>
</evidence>
<reference evidence="18" key="1">
    <citation type="journal article" date="2014" name="PLoS ONE">
        <title>The genome and linkage map of the northern pike (Esox lucius): conserved synteny revealed between the salmonid sister group and the Neoteleostei.</title>
        <authorList>
            <person name="Rondeau E.B."/>
            <person name="Minkley D.R."/>
            <person name="Leong J.S."/>
            <person name="Messmer A.M."/>
            <person name="Jantzen J.R."/>
            <person name="von Schalburg K.R."/>
            <person name="Lemon C."/>
            <person name="Bird N.H."/>
            <person name="Koop B.F."/>
        </authorList>
    </citation>
    <scope>NUCLEOTIDE SEQUENCE</scope>
</reference>
<dbReference type="PROSITE" id="PS50835">
    <property type="entry name" value="IG_LIKE"/>
    <property type="match status" value="6"/>
</dbReference>
<name>A0A3P9AJE4_ESOLU</name>
<feature type="region of interest" description="Disordered" evidence="13">
    <location>
        <begin position="782"/>
        <end position="811"/>
    </location>
</feature>
<dbReference type="InterPro" id="IPR036179">
    <property type="entry name" value="Ig-like_dom_sf"/>
</dbReference>
<keyword evidence="6" id="KW-0677">Repeat</keyword>
<evidence type="ECO:0000256" key="9">
    <source>
        <dbReference type="ARBA" id="ARBA00023136"/>
    </source>
</evidence>
<dbReference type="InterPro" id="IPR036116">
    <property type="entry name" value="FN3_sf"/>
</dbReference>
<dbReference type="FunFam" id="2.60.40.10:FF:000057">
    <property type="entry name" value="neural cell adhesion molecule L1"/>
    <property type="match status" value="1"/>
</dbReference>
<evidence type="ECO:0000259" key="15">
    <source>
        <dbReference type="PROSITE" id="PS50835"/>
    </source>
</evidence>
<dbReference type="Pfam" id="PF00041">
    <property type="entry name" value="fn3"/>
    <property type="match status" value="3"/>
</dbReference>
<feature type="domain" description="Fibronectin type-III" evidence="16">
    <location>
        <begin position="600"/>
        <end position="697"/>
    </location>
</feature>
<dbReference type="FunFam" id="2.60.40.10:FF:000005">
    <property type="entry name" value="Neuronal cell adhesion molecule"/>
    <property type="match status" value="1"/>
</dbReference>
<evidence type="ECO:0000256" key="10">
    <source>
        <dbReference type="ARBA" id="ARBA00023157"/>
    </source>
</evidence>
<dbReference type="InterPro" id="IPR026966">
    <property type="entry name" value="Neurofascin/L1/NrCAM_C"/>
</dbReference>
<evidence type="ECO:0000313" key="17">
    <source>
        <dbReference type="Ensembl" id="ENSELUP00000040779.3"/>
    </source>
</evidence>
<dbReference type="Ensembl" id="ENSELUT00000033334.3">
    <property type="protein sequence ID" value="ENSELUP00000040779.3"/>
    <property type="gene ID" value="ENSELUG00000021621.3"/>
</dbReference>
<dbReference type="InterPro" id="IPR003961">
    <property type="entry name" value="FN3_dom"/>
</dbReference>